<dbReference type="PANTHER" id="PTHR23501">
    <property type="entry name" value="MAJOR FACILITATOR SUPERFAMILY"/>
    <property type="match status" value="1"/>
</dbReference>
<dbReference type="PANTHER" id="PTHR23501:SF84">
    <property type="entry name" value="VACUOLAR MEMBRANE AMINO ACID UPTAKE TRANSPORTER FNX2"/>
    <property type="match status" value="1"/>
</dbReference>
<feature type="transmembrane region" description="Helical" evidence="5">
    <location>
        <begin position="66"/>
        <end position="89"/>
    </location>
</feature>
<feature type="transmembrane region" description="Helical" evidence="5">
    <location>
        <begin position="287"/>
        <end position="311"/>
    </location>
</feature>
<gene>
    <name evidence="7" type="ORF">B0I35DRAFT_407579</name>
</gene>
<feature type="transmembrane region" description="Helical" evidence="5">
    <location>
        <begin position="264"/>
        <end position="281"/>
    </location>
</feature>
<evidence type="ECO:0000256" key="3">
    <source>
        <dbReference type="ARBA" id="ARBA00022989"/>
    </source>
</evidence>
<feature type="domain" description="Major facilitator superfamily (MFS) profile" evidence="6">
    <location>
        <begin position="67"/>
        <end position="517"/>
    </location>
</feature>
<keyword evidence="8" id="KW-1185">Reference proteome</keyword>
<evidence type="ECO:0000256" key="4">
    <source>
        <dbReference type="ARBA" id="ARBA00023136"/>
    </source>
</evidence>
<dbReference type="SUPFAM" id="SSF103473">
    <property type="entry name" value="MFS general substrate transporter"/>
    <property type="match status" value="1"/>
</dbReference>
<reference evidence="7" key="1">
    <citation type="journal article" date="2021" name="Nat. Commun.">
        <title>Genetic determinants of endophytism in the Arabidopsis root mycobiome.</title>
        <authorList>
            <person name="Mesny F."/>
            <person name="Miyauchi S."/>
            <person name="Thiergart T."/>
            <person name="Pickel B."/>
            <person name="Atanasova L."/>
            <person name="Karlsson M."/>
            <person name="Huettel B."/>
            <person name="Barry K.W."/>
            <person name="Haridas S."/>
            <person name="Chen C."/>
            <person name="Bauer D."/>
            <person name="Andreopoulos W."/>
            <person name="Pangilinan J."/>
            <person name="LaButti K."/>
            <person name="Riley R."/>
            <person name="Lipzen A."/>
            <person name="Clum A."/>
            <person name="Drula E."/>
            <person name="Henrissat B."/>
            <person name="Kohler A."/>
            <person name="Grigoriev I.V."/>
            <person name="Martin F.M."/>
            <person name="Hacquard S."/>
        </authorList>
    </citation>
    <scope>NUCLEOTIDE SEQUENCE</scope>
    <source>
        <strain evidence="7">MPI-CAGE-CH-0235</strain>
    </source>
</reference>
<keyword evidence="2 5" id="KW-0812">Transmembrane</keyword>
<comment type="caution">
    <text evidence="7">The sequence shown here is derived from an EMBL/GenBank/DDBJ whole genome shotgun (WGS) entry which is preliminary data.</text>
</comment>
<dbReference type="OrthoDB" id="3437016at2759"/>
<feature type="transmembrane region" description="Helical" evidence="5">
    <location>
        <begin position="222"/>
        <end position="243"/>
    </location>
</feature>
<dbReference type="InterPro" id="IPR011701">
    <property type="entry name" value="MFS"/>
</dbReference>
<feature type="transmembrane region" description="Helical" evidence="5">
    <location>
        <begin position="441"/>
        <end position="466"/>
    </location>
</feature>
<evidence type="ECO:0000259" key="6">
    <source>
        <dbReference type="PROSITE" id="PS50850"/>
    </source>
</evidence>
<evidence type="ECO:0000256" key="1">
    <source>
        <dbReference type="ARBA" id="ARBA00004141"/>
    </source>
</evidence>
<dbReference type="AlphaFoldDB" id="A0A8K0SWZ4"/>
<evidence type="ECO:0000313" key="7">
    <source>
        <dbReference type="EMBL" id="KAH7323190.1"/>
    </source>
</evidence>
<organism evidence="7 8">
    <name type="scientific">Stachybotrys elegans</name>
    <dbReference type="NCBI Taxonomy" id="80388"/>
    <lineage>
        <taxon>Eukaryota</taxon>
        <taxon>Fungi</taxon>
        <taxon>Dikarya</taxon>
        <taxon>Ascomycota</taxon>
        <taxon>Pezizomycotina</taxon>
        <taxon>Sordariomycetes</taxon>
        <taxon>Hypocreomycetidae</taxon>
        <taxon>Hypocreales</taxon>
        <taxon>Stachybotryaceae</taxon>
        <taxon>Stachybotrys</taxon>
    </lineage>
</organism>
<dbReference type="Gene3D" id="1.20.1250.20">
    <property type="entry name" value="MFS general substrate transporter like domains"/>
    <property type="match status" value="1"/>
</dbReference>
<name>A0A8K0SWZ4_9HYPO</name>
<dbReference type="Proteomes" id="UP000813444">
    <property type="component" value="Unassembled WGS sequence"/>
</dbReference>
<feature type="transmembrane region" description="Helical" evidence="5">
    <location>
        <begin position="132"/>
        <end position="151"/>
    </location>
</feature>
<dbReference type="InterPro" id="IPR020846">
    <property type="entry name" value="MFS_dom"/>
</dbReference>
<feature type="transmembrane region" description="Helical" evidence="5">
    <location>
        <begin position="332"/>
        <end position="356"/>
    </location>
</feature>
<dbReference type="GO" id="GO:0015174">
    <property type="term" value="F:basic amino acid transmembrane transporter activity"/>
    <property type="evidence" value="ECO:0007669"/>
    <property type="project" value="TreeGrafter"/>
</dbReference>
<accession>A0A8K0SWZ4</accession>
<protein>
    <submittedName>
        <fullName evidence="7">Major facilitator superfamily domain-containing protein</fullName>
    </submittedName>
</protein>
<feature type="transmembrane region" description="Helical" evidence="5">
    <location>
        <begin position="368"/>
        <end position="388"/>
    </location>
</feature>
<proteinExistence type="predicted"/>
<sequence length="517" mass="55044">MSIPTTKDRDERSPLLTAPTPAPALVTAALSETPDLEHGATASSQHVAAIADANGAKAASPPNMMVIFPAITIGIFLAAADGTLVLVSYATISSELDALNLASWIMTAYILAMASFQPLYGKLSDIFGRKNCLLAAYSLFSLGCLACGFSQSIGQLIAARVLQAIGGSGLNTIVSILLTALVPPEDRGLWQGFLNIVYALGAGLGAPIGGLLAGTVGWRWSFFGQIPICLLAIVLVSICLTVAEPVKIEHQQSDLKSKLRRVDFLGAISLVVMISALILGLDRGSNVSWLAPECYLSLTICVLSALWFFYVETKMAREPIVPPSIVFSPQLLPVYLTSFFAFAAIMALDFTLPLYYQARRQFSPQKASFYMLPAIFAGVASALLTGFWMRRKGQYFAALLLACSLQITGGLGTLLFSGFFLESAVGLVVAQNITELGVGNSVVSGLIAVISNSSNTSVAILTALYYSIRNLGCVIGVSAVSTTIQQSLRSILLEKLQSYDLDVEKIIEELRVFVAGR</sequence>
<dbReference type="GO" id="GO:0000329">
    <property type="term" value="C:fungal-type vacuole membrane"/>
    <property type="evidence" value="ECO:0007669"/>
    <property type="project" value="TreeGrafter"/>
</dbReference>
<evidence type="ECO:0000256" key="5">
    <source>
        <dbReference type="SAM" id="Phobius"/>
    </source>
</evidence>
<feature type="transmembrane region" description="Helical" evidence="5">
    <location>
        <begin position="193"/>
        <end position="216"/>
    </location>
</feature>
<dbReference type="PRINTS" id="PR01036">
    <property type="entry name" value="TCRTETB"/>
</dbReference>
<feature type="transmembrane region" description="Helical" evidence="5">
    <location>
        <begin position="157"/>
        <end position="181"/>
    </location>
</feature>
<keyword evidence="4 5" id="KW-0472">Membrane</keyword>
<comment type="subcellular location">
    <subcellularLocation>
        <location evidence="1">Membrane</location>
        <topology evidence="1">Multi-pass membrane protein</topology>
    </subcellularLocation>
</comment>
<dbReference type="EMBL" id="JAGPNK010000004">
    <property type="protein sequence ID" value="KAH7323190.1"/>
    <property type="molecule type" value="Genomic_DNA"/>
</dbReference>
<feature type="transmembrane region" description="Helical" evidence="5">
    <location>
        <begin position="101"/>
        <end position="120"/>
    </location>
</feature>
<dbReference type="Gene3D" id="1.20.1720.10">
    <property type="entry name" value="Multidrug resistance protein D"/>
    <property type="match status" value="1"/>
</dbReference>
<evidence type="ECO:0000313" key="8">
    <source>
        <dbReference type="Proteomes" id="UP000813444"/>
    </source>
</evidence>
<dbReference type="Pfam" id="PF07690">
    <property type="entry name" value="MFS_1"/>
    <property type="match status" value="1"/>
</dbReference>
<dbReference type="PROSITE" id="PS50850">
    <property type="entry name" value="MFS"/>
    <property type="match status" value="1"/>
</dbReference>
<keyword evidence="3 5" id="KW-1133">Transmembrane helix</keyword>
<dbReference type="InterPro" id="IPR036259">
    <property type="entry name" value="MFS_trans_sf"/>
</dbReference>
<feature type="transmembrane region" description="Helical" evidence="5">
    <location>
        <begin position="395"/>
        <end position="421"/>
    </location>
</feature>
<evidence type="ECO:0000256" key="2">
    <source>
        <dbReference type="ARBA" id="ARBA00022692"/>
    </source>
</evidence>